<keyword evidence="2" id="KW-1185">Reference proteome</keyword>
<dbReference type="AlphaFoldDB" id="A0A6H5ISK5"/>
<evidence type="ECO:0000313" key="1">
    <source>
        <dbReference type="EMBL" id="CAB0040186.1"/>
    </source>
</evidence>
<reference evidence="1 2" key="1">
    <citation type="submission" date="2020-02" db="EMBL/GenBank/DDBJ databases">
        <authorList>
            <person name="Ferguson B K."/>
        </authorList>
    </citation>
    <scope>NUCLEOTIDE SEQUENCE [LARGE SCALE GENOMIC DNA]</scope>
</reference>
<protein>
    <submittedName>
        <fullName evidence="1">Uncharacterized protein</fullName>
    </submittedName>
</protein>
<sequence length="273" mass="31928">LRQSIDSEQRIYRNLPSRQTLLSELSAIKKLRKPLRYSEGERNSYIYCATVRENLIWSMNHLFRMSICTPRILSDAVRYRKILKTIKLCPGSRVSSQGNVVRHVQKWRRVIATRSLIGNASSAFYIHAPRMDCVTLRCSCTGRRRNSLFRHINEARRHNLRKFEKMLSRCQNNITNWSRRATDRERFRCKQHLAGGIKITGEKYKATNESMLVGSLVLVQRTLHIRFRSLHCCALNAYNRFEMRCMCKLSFARATVAAAHAAYAIAKRYRVRS</sequence>
<dbReference type="EMBL" id="CADCXV010001006">
    <property type="protein sequence ID" value="CAB0040186.1"/>
    <property type="molecule type" value="Genomic_DNA"/>
</dbReference>
<proteinExistence type="predicted"/>
<dbReference type="Proteomes" id="UP000479190">
    <property type="component" value="Unassembled WGS sequence"/>
</dbReference>
<evidence type="ECO:0000313" key="2">
    <source>
        <dbReference type="Proteomes" id="UP000479190"/>
    </source>
</evidence>
<feature type="non-terminal residue" evidence="1">
    <location>
        <position position="1"/>
    </location>
</feature>
<gene>
    <name evidence="1" type="ORF">TBRA_LOCUS11915</name>
</gene>
<name>A0A6H5ISK5_9HYME</name>
<organism evidence="1 2">
    <name type="scientific">Trichogramma brassicae</name>
    <dbReference type="NCBI Taxonomy" id="86971"/>
    <lineage>
        <taxon>Eukaryota</taxon>
        <taxon>Metazoa</taxon>
        <taxon>Ecdysozoa</taxon>
        <taxon>Arthropoda</taxon>
        <taxon>Hexapoda</taxon>
        <taxon>Insecta</taxon>
        <taxon>Pterygota</taxon>
        <taxon>Neoptera</taxon>
        <taxon>Endopterygota</taxon>
        <taxon>Hymenoptera</taxon>
        <taxon>Apocrita</taxon>
        <taxon>Proctotrupomorpha</taxon>
        <taxon>Chalcidoidea</taxon>
        <taxon>Trichogrammatidae</taxon>
        <taxon>Trichogramma</taxon>
    </lineage>
</organism>
<accession>A0A6H5ISK5</accession>